<sequence length="235" mass="25598">MAGLSKEEMYPYGLRPVQGEGKMEATVERLGKISTAPMQESRFVKTHSILYELDGKERRWDMVISMPSVGVLLYHKDLKAMLVVRQFRATVWCSRQQEAAAEGRADPPHAAGFTYELCAGLVDKEKPLPQVAAEEVEEECGFKVAAEALQLVTGYRSSVGTSGSQHTLFFAEVGESDRSGAGGGLTDDGEAIEVLALPLDRCQDFIADVHIPKSAALVLGMLWLQARINAQQGPS</sequence>
<dbReference type="Gene3D" id="3.90.79.10">
    <property type="entry name" value="Nucleoside Triphosphate Pyrophosphohydrolase"/>
    <property type="match status" value="1"/>
</dbReference>
<dbReference type="GO" id="GO:0008768">
    <property type="term" value="F:UDP-sugar diphosphatase activity"/>
    <property type="evidence" value="ECO:0007669"/>
    <property type="project" value="UniProtKB-EC"/>
</dbReference>
<evidence type="ECO:0000313" key="13">
    <source>
        <dbReference type="Proteomes" id="UP001438707"/>
    </source>
</evidence>
<accession>A0AAW1RJQ3</accession>
<evidence type="ECO:0000256" key="4">
    <source>
        <dbReference type="ARBA" id="ARBA00022490"/>
    </source>
</evidence>
<comment type="catalytic activity">
    <reaction evidence="7">
        <text>UDP-sugar + H2O = UMP + alpha-D-aldose 1-phosphate.</text>
        <dbReference type="EC" id="3.6.1.45"/>
    </reaction>
</comment>
<proteinExistence type="predicted"/>
<dbReference type="FunFam" id="3.90.79.10:FF:000035">
    <property type="entry name" value="Uridine diphosphate glucose pyrophosphatase"/>
    <property type="match status" value="1"/>
</dbReference>
<dbReference type="Proteomes" id="UP001438707">
    <property type="component" value="Unassembled WGS sequence"/>
</dbReference>
<dbReference type="InterPro" id="IPR004385">
    <property type="entry name" value="NDP_pyrophosphatase"/>
</dbReference>
<dbReference type="EC" id="3.6.1.45" evidence="9"/>
<dbReference type="NCBIfam" id="TIGR00052">
    <property type="entry name" value="nudix-type nucleoside diphosphatase, YffH/AdpP family"/>
    <property type="match status" value="1"/>
</dbReference>
<name>A0AAW1RJQ3_9CHLO</name>
<keyword evidence="4" id="KW-0963">Cytoplasm</keyword>
<comment type="cofactor">
    <cofactor evidence="1">
        <name>Mg(2+)</name>
        <dbReference type="ChEBI" id="CHEBI:18420"/>
    </cofactor>
</comment>
<comment type="caution">
    <text evidence="12">The sequence shown here is derived from an EMBL/GenBank/DDBJ whole genome shotgun (WGS) entry which is preliminary data.</text>
</comment>
<dbReference type="GO" id="GO:0005737">
    <property type="term" value="C:cytoplasm"/>
    <property type="evidence" value="ECO:0007669"/>
    <property type="project" value="UniProtKB-SubCell"/>
</dbReference>
<dbReference type="GO" id="GO:0019693">
    <property type="term" value="P:ribose phosphate metabolic process"/>
    <property type="evidence" value="ECO:0007669"/>
    <property type="project" value="TreeGrafter"/>
</dbReference>
<evidence type="ECO:0000256" key="6">
    <source>
        <dbReference type="ARBA" id="ARBA00022842"/>
    </source>
</evidence>
<comment type="function">
    <text evidence="8">Hydrolyzes UDP-glucose to glucose 1-phosphate and UMP and ADP-ribose to ribose 5-phosphate and AMP. The physiological substrate is probably UDP-glucose. Poor activity on other substrates such as ADP-glucose, CDP-glucose, GDP-glucose and GDP-mannose.</text>
</comment>
<dbReference type="PANTHER" id="PTHR11839:SF15">
    <property type="entry name" value="URIDINE DIPHOSPHATE GLUCOSE PYROPHOSPHATASE NUDT14"/>
    <property type="match status" value="1"/>
</dbReference>
<gene>
    <name evidence="12" type="ORF">WJX74_002880</name>
</gene>
<evidence type="ECO:0000256" key="7">
    <source>
        <dbReference type="ARBA" id="ARBA00051086"/>
    </source>
</evidence>
<evidence type="ECO:0000256" key="8">
    <source>
        <dbReference type="ARBA" id="ARBA00054674"/>
    </source>
</evidence>
<protein>
    <recommendedName>
        <fullName evidence="10">Uridine diphosphate glucose pyrophosphatase NUDT14</fullName>
        <ecNumber evidence="9">3.6.1.45</ecNumber>
    </recommendedName>
    <alternativeName>
        <fullName evidence="11">Nucleoside diphosphate-linked moiety X motif 14</fullName>
    </alternativeName>
</protein>
<keyword evidence="13" id="KW-1185">Reference proteome</keyword>
<comment type="subcellular location">
    <subcellularLocation>
        <location evidence="2">Cytoplasm</location>
    </subcellularLocation>
</comment>
<organism evidence="12 13">
    <name type="scientific">Apatococcus lobatus</name>
    <dbReference type="NCBI Taxonomy" id="904363"/>
    <lineage>
        <taxon>Eukaryota</taxon>
        <taxon>Viridiplantae</taxon>
        <taxon>Chlorophyta</taxon>
        <taxon>core chlorophytes</taxon>
        <taxon>Trebouxiophyceae</taxon>
        <taxon>Chlorellales</taxon>
        <taxon>Chlorellaceae</taxon>
        <taxon>Apatococcus</taxon>
    </lineage>
</organism>
<dbReference type="CDD" id="cd18887">
    <property type="entry name" value="NUDIX_UGPPase_Nudt14"/>
    <property type="match status" value="1"/>
</dbReference>
<evidence type="ECO:0000256" key="9">
    <source>
        <dbReference type="ARBA" id="ARBA00066480"/>
    </source>
</evidence>
<dbReference type="EMBL" id="JALJOS010000010">
    <property type="protein sequence ID" value="KAK9833690.1"/>
    <property type="molecule type" value="Genomic_DNA"/>
</dbReference>
<evidence type="ECO:0000256" key="2">
    <source>
        <dbReference type="ARBA" id="ARBA00004496"/>
    </source>
</evidence>
<dbReference type="GO" id="GO:0006753">
    <property type="term" value="P:nucleoside phosphate metabolic process"/>
    <property type="evidence" value="ECO:0007669"/>
    <property type="project" value="TreeGrafter"/>
</dbReference>
<evidence type="ECO:0000256" key="10">
    <source>
        <dbReference type="ARBA" id="ARBA00071467"/>
    </source>
</evidence>
<dbReference type="InterPro" id="IPR015797">
    <property type="entry name" value="NUDIX_hydrolase-like_dom_sf"/>
</dbReference>
<evidence type="ECO:0000256" key="5">
    <source>
        <dbReference type="ARBA" id="ARBA00022801"/>
    </source>
</evidence>
<evidence type="ECO:0000256" key="1">
    <source>
        <dbReference type="ARBA" id="ARBA00001946"/>
    </source>
</evidence>
<dbReference type="GO" id="GO:0046872">
    <property type="term" value="F:metal ion binding"/>
    <property type="evidence" value="ECO:0007669"/>
    <property type="project" value="InterPro"/>
</dbReference>
<keyword evidence="6" id="KW-0460">Magnesium</keyword>
<evidence type="ECO:0000313" key="12">
    <source>
        <dbReference type="EMBL" id="KAK9833690.1"/>
    </source>
</evidence>
<evidence type="ECO:0000256" key="3">
    <source>
        <dbReference type="ARBA" id="ARBA00011738"/>
    </source>
</evidence>
<dbReference type="SUPFAM" id="SSF55811">
    <property type="entry name" value="Nudix"/>
    <property type="match status" value="1"/>
</dbReference>
<dbReference type="PANTHER" id="PTHR11839">
    <property type="entry name" value="UDP/ADP-SUGAR PYROPHOSPHATASE"/>
    <property type="match status" value="1"/>
</dbReference>
<comment type="subunit">
    <text evidence="3">Homodimer.</text>
</comment>
<dbReference type="AlphaFoldDB" id="A0AAW1RJQ3"/>
<reference evidence="12 13" key="1">
    <citation type="journal article" date="2024" name="Nat. Commun.">
        <title>Phylogenomics reveals the evolutionary origins of lichenization in chlorophyte algae.</title>
        <authorList>
            <person name="Puginier C."/>
            <person name="Libourel C."/>
            <person name="Otte J."/>
            <person name="Skaloud P."/>
            <person name="Haon M."/>
            <person name="Grisel S."/>
            <person name="Petersen M."/>
            <person name="Berrin J.G."/>
            <person name="Delaux P.M."/>
            <person name="Dal Grande F."/>
            <person name="Keller J."/>
        </authorList>
    </citation>
    <scope>NUCLEOTIDE SEQUENCE [LARGE SCALE GENOMIC DNA]</scope>
    <source>
        <strain evidence="12 13">SAG 2145</strain>
    </source>
</reference>
<evidence type="ECO:0000256" key="11">
    <source>
        <dbReference type="ARBA" id="ARBA00080475"/>
    </source>
</evidence>
<keyword evidence="5" id="KW-0378">Hydrolase</keyword>